<accession>A0A6S7FDH4</accession>
<dbReference type="PANTHER" id="PTHR14790:SF15">
    <property type="entry name" value="RECQ-MEDIATED GENOME INSTABILITY PROTEIN 1"/>
    <property type="match status" value="1"/>
</dbReference>
<dbReference type="OrthoDB" id="341511at2759"/>
<dbReference type="GO" id="GO:0000724">
    <property type="term" value="P:double-strand break repair via homologous recombination"/>
    <property type="evidence" value="ECO:0007669"/>
    <property type="project" value="TreeGrafter"/>
</dbReference>
<comment type="caution">
    <text evidence="6">The sequence shown here is derived from an EMBL/GenBank/DDBJ whole genome shotgun (WGS) entry which is preliminary data.</text>
</comment>
<evidence type="ECO:0000259" key="5">
    <source>
        <dbReference type="Pfam" id="PF21000"/>
    </source>
</evidence>
<dbReference type="InterPro" id="IPR042470">
    <property type="entry name" value="RMI1_N_C_sf"/>
</dbReference>
<dbReference type="Pfam" id="PF21000">
    <property type="entry name" value="RMI1_N_N"/>
    <property type="match status" value="1"/>
</dbReference>
<dbReference type="InterPro" id="IPR044881">
    <property type="entry name" value="RMI1_N_N_sf"/>
</dbReference>
<dbReference type="Proteomes" id="UP001152795">
    <property type="component" value="Unassembled WGS sequence"/>
</dbReference>
<dbReference type="InterPro" id="IPR013894">
    <property type="entry name" value="RMI1_OB"/>
</dbReference>
<dbReference type="FunFam" id="2.40.50.770:FF:000002">
    <property type="entry name" value="recQ-mediated genome instability protein 1"/>
    <property type="match status" value="1"/>
</dbReference>
<dbReference type="SMART" id="SM01161">
    <property type="entry name" value="DUF1767"/>
    <property type="match status" value="1"/>
</dbReference>
<feature type="compositionally biased region" description="Basic and acidic residues" evidence="3">
    <location>
        <begin position="225"/>
        <end position="235"/>
    </location>
</feature>
<evidence type="ECO:0000256" key="3">
    <source>
        <dbReference type="SAM" id="MobiDB-lite"/>
    </source>
</evidence>
<gene>
    <name evidence="6" type="ORF">PACLA_8A076425</name>
</gene>
<evidence type="ECO:0000313" key="7">
    <source>
        <dbReference type="Proteomes" id="UP001152795"/>
    </source>
</evidence>
<evidence type="ECO:0000256" key="1">
    <source>
        <dbReference type="ARBA" id="ARBA00006395"/>
    </source>
</evidence>
<feature type="domain" description="RecQ mediated genome instability protein 1 OB-fold" evidence="4">
    <location>
        <begin position="70"/>
        <end position="201"/>
    </location>
</feature>
<dbReference type="Gene3D" id="2.40.50.770">
    <property type="entry name" value="RecQ-mediated genome instability protein Rmi1, C-terminal domain"/>
    <property type="match status" value="1"/>
</dbReference>
<feature type="region of interest" description="Disordered" evidence="3">
    <location>
        <begin position="221"/>
        <end position="241"/>
    </location>
</feature>
<keyword evidence="7" id="KW-1185">Reference proteome</keyword>
<dbReference type="Pfam" id="PF08585">
    <property type="entry name" value="RMI1_N_C"/>
    <property type="match status" value="1"/>
</dbReference>
<sequence>MAATEQEIVNIFEWLETTKLVTVNIEWLEACISWLKSRGTARGNLNMQLKDDIYEQWLMSDLSESGSNCLPDQISTLPSTSIQRIVALQMNSIVNIGASAYSQLKKLKNEVNENTSVDENRTQTWQPQPCRMLKLELTDGEQTIEGMEYQPMTKLSTDLIPGTKVLINADTLCRSGMLFLTDENIEILGGQVQNLTEENSQLNILNRLVRNGKEGEVLVNNTGPRQDRSSNHHGDNPPQDDDFEALMNDDDIFAELDGNTLAQIDGNMDPVQVNGRISPAELVDNIDDDIPQDVLDNLSDIENDFW</sequence>
<comment type="similarity">
    <text evidence="1">Belongs to the RMI1 family.</text>
</comment>
<proteinExistence type="inferred from homology"/>
<protein>
    <recommendedName>
        <fullName evidence="2">RecQ-mediated genome instability protein 1</fullName>
    </recommendedName>
</protein>
<dbReference type="InterPro" id="IPR049363">
    <property type="entry name" value="RMI1_N"/>
</dbReference>
<dbReference type="GO" id="GO:0000712">
    <property type="term" value="P:resolution of meiotic recombination intermediates"/>
    <property type="evidence" value="ECO:0007669"/>
    <property type="project" value="TreeGrafter"/>
</dbReference>
<evidence type="ECO:0000313" key="6">
    <source>
        <dbReference type="EMBL" id="CAB3977315.1"/>
    </source>
</evidence>
<feature type="domain" description="RMI1 N-terminal" evidence="5">
    <location>
        <begin position="15"/>
        <end position="65"/>
    </location>
</feature>
<dbReference type="GO" id="GO:0016604">
    <property type="term" value="C:nuclear body"/>
    <property type="evidence" value="ECO:0007669"/>
    <property type="project" value="TreeGrafter"/>
</dbReference>
<evidence type="ECO:0000256" key="2">
    <source>
        <dbReference type="ARBA" id="ARBA00018987"/>
    </source>
</evidence>
<organism evidence="6 7">
    <name type="scientific">Paramuricea clavata</name>
    <name type="common">Red gorgonian</name>
    <name type="synonym">Violescent sea-whip</name>
    <dbReference type="NCBI Taxonomy" id="317549"/>
    <lineage>
        <taxon>Eukaryota</taxon>
        <taxon>Metazoa</taxon>
        <taxon>Cnidaria</taxon>
        <taxon>Anthozoa</taxon>
        <taxon>Octocorallia</taxon>
        <taxon>Malacalcyonacea</taxon>
        <taxon>Plexauridae</taxon>
        <taxon>Paramuricea</taxon>
    </lineage>
</organism>
<name>A0A6S7FDH4_PARCT</name>
<dbReference type="AlphaFoldDB" id="A0A6S7FDH4"/>
<dbReference type="EMBL" id="CACRXK020000041">
    <property type="protein sequence ID" value="CAB3977315.1"/>
    <property type="molecule type" value="Genomic_DNA"/>
</dbReference>
<dbReference type="PANTHER" id="PTHR14790">
    <property type="entry name" value="RECQ-MEDIATED GENOME INSTABILITY PROTEIN 1 RMI1"/>
    <property type="match status" value="1"/>
</dbReference>
<dbReference type="GO" id="GO:0031422">
    <property type="term" value="C:RecQ family helicase-topoisomerase III complex"/>
    <property type="evidence" value="ECO:0007669"/>
    <property type="project" value="TreeGrafter"/>
</dbReference>
<reference evidence="6" key="1">
    <citation type="submission" date="2020-04" db="EMBL/GenBank/DDBJ databases">
        <authorList>
            <person name="Alioto T."/>
            <person name="Alioto T."/>
            <person name="Gomez Garrido J."/>
        </authorList>
    </citation>
    <scope>NUCLEOTIDE SEQUENCE</scope>
    <source>
        <strain evidence="6">A484AB</strain>
    </source>
</reference>
<dbReference type="Gene3D" id="1.10.8.1020">
    <property type="entry name" value="RecQ-mediated genome instability protein 1, N-terminal domain"/>
    <property type="match status" value="1"/>
</dbReference>
<evidence type="ECO:0000259" key="4">
    <source>
        <dbReference type="Pfam" id="PF08585"/>
    </source>
</evidence>